<dbReference type="Pfam" id="PF09375">
    <property type="entry name" value="Peptidase_M75"/>
    <property type="match status" value="1"/>
</dbReference>
<feature type="chain" id="PRO_5026894719" description="Imelysin-like domain-containing protein" evidence="3">
    <location>
        <begin position="30"/>
        <end position="342"/>
    </location>
</feature>
<evidence type="ECO:0000259" key="4">
    <source>
        <dbReference type="Pfam" id="PF09375"/>
    </source>
</evidence>
<feature type="signal peptide" evidence="3">
    <location>
        <begin position="1"/>
        <end position="29"/>
    </location>
</feature>
<protein>
    <recommendedName>
        <fullName evidence="4">Imelysin-like domain-containing protein</fullName>
    </recommendedName>
</protein>
<dbReference type="InterPro" id="IPR038352">
    <property type="entry name" value="Imelysin_sf"/>
</dbReference>
<evidence type="ECO:0000313" key="6">
    <source>
        <dbReference type="Proteomes" id="UP000477651"/>
    </source>
</evidence>
<gene>
    <name evidence="5" type="ORF">F9B74_04115</name>
</gene>
<reference evidence="5 6" key="1">
    <citation type="submission" date="2020-02" db="EMBL/GenBank/DDBJ databases">
        <title>Pelistega sp. NLN82 were isolated from wild rodents of the Hainan Island.</title>
        <authorList>
            <person name="Niu N."/>
            <person name="Zhou J."/>
        </authorList>
    </citation>
    <scope>NUCLEOTIDE SEQUENCE [LARGE SCALE GENOMIC DNA]</scope>
    <source>
        <strain evidence="5 6">NLN82</strain>
    </source>
</reference>
<dbReference type="Gene3D" id="1.20.1420.20">
    <property type="entry name" value="M75 peptidase, HXXE motif"/>
    <property type="match status" value="1"/>
</dbReference>
<evidence type="ECO:0000313" key="5">
    <source>
        <dbReference type="EMBL" id="NEN75512.1"/>
    </source>
</evidence>
<accession>A0A6L9Y4X0</accession>
<proteinExistence type="predicted"/>
<feature type="domain" description="Imelysin-like" evidence="4">
    <location>
        <begin position="60"/>
        <end position="301"/>
    </location>
</feature>
<dbReference type="InterPro" id="IPR018976">
    <property type="entry name" value="Imelysin-like"/>
</dbReference>
<organism evidence="5 6">
    <name type="scientific">Pelistega ratti</name>
    <dbReference type="NCBI Taxonomy" id="2652177"/>
    <lineage>
        <taxon>Bacteria</taxon>
        <taxon>Pseudomonadati</taxon>
        <taxon>Pseudomonadota</taxon>
        <taxon>Betaproteobacteria</taxon>
        <taxon>Burkholderiales</taxon>
        <taxon>Alcaligenaceae</taxon>
        <taxon>Pelistega</taxon>
    </lineage>
</organism>
<evidence type="ECO:0000256" key="1">
    <source>
        <dbReference type="ARBA" id="ARBA00004196"/>
    </source>
</evidence>
<sequence>MKYFNLKQFICLSLSSTMISLASFSSSIATPDLTQPLTYIYDEVILPNAQSAHLSCERLATALASDQKVNHVDTVRPPFLQLIKDWKAVQTTYILGELNEDFLDTPGRIDIFKQGKEDWQAQLTRALNGTNDPKTALFKYSYRSINALEYILFQDEQVTEREQQFAHYITQSLCTQYKEIAQAYQDARPVFFNEPDKSLANIVHSLSSSIFSTKDWRIGDVAGLTRKYKNKPDLRRAEYALSGYSGAALTSIFTTQQQVFAYTQKNGLQSILTAYDEAKLGQDIDHNLENILSILKTAKDDASLFTQANKLYDISNQLYQQYYISMIAALPVVAKVLDADGD</sequence>
<dbReference type="Proteomes" id="UP000477651">
    <property type="component" value="Unassembled WGS sequence"/>
</dbReference>
<dbReference type="AlphaFoldDB" id="A0A6L9Y4X0"/>
<keyword evidence="6" id="KW-1185">Reference proteome</keyword>
<comment type="subcellular location">
    <subcellularLocation>
        <location evidence="1">Cell envelope</location>
    </subcellularLocation>
</comment>
<comment type="caution">
    <text evidence="5">The sequence shown here is derived from an EMBL/GenBank/DDBJ whole genome shotgun (WGS) entry which is preliminary data.</text>
</comment>
<evidence type="ECO:0000256" key="2">
    <source>
        <dbReference type="ARBA" id="ARBA00022729"/>
    </source>
</evidence>
<evidence type="ECO:0000256" key="3">
    <source>
        <dbReference type="SAM" id="SignalP"/>
    </source>
</evidence>
<dbReference type="RefSeq" id="WP_163764170.1">
    <property type="nucleotide sequence ID" value="NZ_JAAGYR010000006.1"/>
</dbReference>
<dbReference type="EMBL" id="JAAGYR010000006">
    <property type="protein sequence ID" value="NEN75512.1"/>
    <property type="molecule type" value="Genomic_DNA"/>
</dbReference>
<dbReference type="GO" id="GO:0030313">
    <property type="term" value="C:cell envelope"/>
    <property type="evidence" value="ECO:0007669"/>
    <property type="project" value="UniProtKB-SubCell"/>
</dbReference>
<name>A0A6L9Y4X0_9BURK</name>
<keyword evidence="2 3" id="KW-0732">Signal</keyword>